<evidence type="ECO:0000259" key="2">
    <source>
        <dbReference type="Pfam" id="PF18704"/>
    </source>
</evidence>
<evidence type="ECO:0000313" key="3">
    <source>
        <dbReference type="EMBL" id="KAJ7392255.1"/>
    </source>
</evidence>
<feature type="compositionally biased region" description="Basic and acidic residues" evidence="1">
    <location>
        <begin position="104"/>
        <end position="118"/>
    </location>
</feature>
<gene>
    <name evidence="3" type="primary">GEN1_1</name>
    <name evidence="3" type="ORF">OS493_013634</name>
</gene>
<accession>A0A9X0A388</accession>
<organism evidence="3 4">
    <name type="scientific">Desmophyllum pertusum</name>
    <dbReference type="NCBI Taxonomy" id="174260"/>
    <lineage>
        <taxon>Eukaryota</taxon>
        <taxon>Metazoa</taxon>
        <taxon>Cnidaria</taxon>
        <taxon>Anthozoa</taxon>
        <taxon>Hexacorallia</taxon>
        <taxon>Scleractinia</taxon>
        <taxon>Caryophylliina</taxon>
        <taxon>Caryophylliidae</taxon>
        <taxon>Desmophyllum</taxon>
    </lineage>
</organism>
<name>A0A9X0A388_9CNID</name>
<keyword evidence="3" id="KW-0378">Hydrolase</keyword>
<dbReference type="AlphaFoldDB" id="A0A9X0A388"/>
<feature type="domain" description="Flap endonuclease GEN chromatin organization modifier" evidence="2">
    <location>
        <begin position="16"/>
        <end position="70"/>
    </location>
</feature>
<feature type="compositionally biased region" description="Basic residues" evidence="1">
    <location>
        <begin position="128"/>
        <end position="142"/>
    </location>
</feature>
<keyword evidence="3" id="KW-0255">Endonuclease</keyword>
<evidence type="ECO:0000256" key="1">
    <source>
        <dbReference type="SAM" id="MobiDB-lite"/>
    </source>
</evidence>
<feature type="compositionally biased region" description="Basic residues" evidence="1">
    <location>
        <begin position="77"/>
        <end position="86"/>
    </location>
</feature>
<sequence>MTSSLQDDITTLKLVQPERIVKARIQEKIECYEVEWENVQLGETCPASFVTIETKQLFAQVYPQLVKEFNDNEVMKLSKKSPKKSKIAFQEYRRTKPHSKDKKARREEHEEVEGKGRLLEGSAPAKHPAMRNRALVKTRKTK</sequence>
<dbReference type="OrthoDB" id="10553988at2759"/>
<protein>
    <submittedName>
        <fullName evidence="3">Flap endonuclease GEN 1</fullName>
    </submittedName>
</protein>
<proteinExistence type="predicted"/>
<dbReference type="GO" id="GO:0004519">
    <property type="term" value="F:endonuclease activity"/>
    <property type="evidence" value="ECO:0007669"/>
    <property type="project" value="UniProtKB-KW"/>
</dbReference>
<dbReference type="Pfam" id="PF18704">
    <property type="entry name" value="Chromo_2"/>
    <property type="match status" value="1"/>
</dbReference>
<comment type="caution">
    <text evidence="3">The sequence shown here is derived from an EMBL/GenBank/DDBJ whole genome shotgun (WGS) entry which is preliminary data.</text>
</comment>
<reference evidence="3" key="1">
    <citation type="submission" date="2023-01" db="EMBL/GenBank/DDBJ databases">
        <title>Genome assembly of the deep-sea coral Lophelia pertusa.</title>
        <authorList>
            <person name="Herrera S."/>
            <person name="Cordes E."/>
        </authorList>
    </citation>
    <scope>NUCLEOTIDE SEQUENCE</scope>
    <source>
        <strain evidence="3">USNM1676648</strain>
        <tissue evidence="3">Polyp</tissue>
    </source>
</reference>
<keyword evidence="3" id="KW-0540">Nuclease</keyword>
<dbReference type="InterPro" id="IPR041012">
    <property type="entry name" value="GEN_chromo"/>
</dbReference>
<feature type="region of interest" description="Disordered" evidence="1">
    <location>
        <begin position="77"/>
        <end position="142"/>
    </location>
</feature>
<evidence type="ECO:0000313" key="4">
    <source>
        <dbReference type="Proteomes" id="UP001163046"/>
    </source>
</evidence>
<dbReference type="EMBL" id="MU825402">
    <property type="protein sequence ID" value="KAJ7392255.1"/>
    <property type="molecule type" value="Genomic_DNA"/>
</dbReference>
<dbReference type="Proteomes" id="UP001163046">
    <property type="component" value="Unassembled WGS sequence"/>
</dbReference>
<keyword evidence="4" id="KW-1185">Reference proteome</keyword>